<dbReference type="KEGG" id="mcad:Pan265_21280"/>
<organism evidence="2 3">
    <name type="scientific">Mucisphaera calidilacus</name>
    <dbReference type="NCBI Taxonomy" id="2527982"/>
    <lineage>
        <taxon>Bacteria</taxon>
        <taxon>Pseudomonadati</taxon>
        <taxon>Planctomycetota</taxon>
        <taxon>Phycisphaerae</taxon>
        <taxon>Phycisphaerales</taxon>
        <taxon>Phycisphaeraceae</taxon>
        <taxon>Mucisphaera</taxon>
    </lineage>
</organism>
<accession>A0A518BZ75</accession>
<dbReference type="Proteomes" id="UP000320386">
    <property type="component" value="Chromosome"/>
</dbReference>
<feature type="domain" description="Serine aminopeptidase S33" evidence="1">
    <location>
        <begin position="74"/>
        <end position="185"/>
    </location>
</feature>
<evidence type="ECO:0000313" key="2">
    <source>
        <dbReference type="EMBL" id="QDU72264.1"/>
    </source>
</evidence>
<protein>
    <submittedName>
        <fullName evidence="2">2-succinyl-6-hydroxy-2, 4-cyclohexadiene-1-carboxylate synthase</fullName>
    </submittedName>
</protein>
<dbReference type="OrthoDB" id="9806902at2"/>
<dbReference type="InterPro" id="IPR052920">
    <property type="entry name" value="DNA-binding_regulatory"/>
</dbReference>
<dbReference type="PANTHER" id="PTHR43358:SF4">
    <property type="entry name" value="ALPHA_BETA HYDROLASE FOLD-1 DOMAIN-CONTAINING PROTEIN"/>
    <property type="match status" value="1"/>
</dbReference>
<reference evidence="2 3" key="1">
    <citation type="submission" date="2019-02" db="EMBL/GenBank/DDBJ databases">
        <title>Deep-cultivation of Planctomycetes and their phenomic and genomic characterization uncovers novel biology.</title>
        <authorList>
            <person name="Wiegand S."/>
            <person name="Jogler M."/>
            <person name="Boedeker C."/>
            <person name="Pinto D."/>
            <person name="Vollmers J."/>
            <person name="Rivas-Marin E."/>
            <person name="Kohn T."/>
            <person name="Peeters S.H."/>
            <person name="Heuer A."/>
            <person name="Rast P."/>
            <person name="Oberbeckmann S."/>
            <person name="Bunk B."/>
            <person name="Jeske O."/>
            <person name="Meyerdierks A."/>
            <person name="Storesund J.E."/>
            <person name="Kallscheuer N."/>
            <person name="Luecker S."/>
            <person name="Lage O.M."/>
            <person name="Pohl T."/>
            <person name="Merkel B.J."/>
            <person name="Hornburger P."/>
            <person name="Mueller R.-W."/>
            <person name="Bruemmer F."/>
            <person name="Labrenz M."/>
            <person name="Spormann A.M."/>
            <person name="Op den Camp H."/>
            <person name="Overmann J."/>
            <person name="Amann R."/>
            <person name="Jetten M.S.M."/>
            <person name="Mascher T."/>
            <person name="Medema M.H."/>
            <person name="Devos D.P."/>
            <person name="Kaster A.-K."/>
            <person name="Ovreas L."/>
            <person name="Rohde M."/>
            <person name="Galperin M.Y."/>
            <person name="Jogler C."/>
        </authorList>
    </citation>
    <scope>NUCLEOTIDE SEQUENCE [LARGE SCALE GENOMIC DNA]</scope>
    <source>
        <strain evidence="2 3">Pan265</strain>
    </source>
</reference>
<evidence type="ECO:0000259" key="1">
    <source>
        <dbReference type="Pfam" id="PF12146"/>
    </source>
</evidence>
<dbReference type="Pfam" id="PF12146">
    <property type="entry name" value="Hydrolase_4"/>
    <property type="match status" value="1"/>
</dbReference>
<keyword evidence="3" id="KW-1185">Reference proteome</keyword>
<dbReference type="EMBL" id="CP036280">
    <property type="protein sequence ID" value="QDU72264.1"/>
    <property type="molecule type" value="Genomic_DNA"/>
</dbReference>
<dbReference type="Gene3D" id="3.40.50.1820">
    <property type="entry name" value="alpha/beta hydrolase"/>
    <property type="match status" value="1"/>
</dbReference>
<dbReference type="InterPro" id="IPR029058">
    <property type="entry name" value="AB_hydrolase_fold"/>
</dbReference>
<dbReference type="RefSeq" id="WP_145446435.1">
    <property type="nucleotide sequence ID" value="NZ_CP036280.1"/>
</dbReference>
<evidence type="ECO:0000313" key="3">
    <source>
        <dbReference type="Proteomes" id="UP000320386"/>
    </source>
</evidence>
<gene>
    <name evidence="2" type="ORF">Pan265_21280</name>
</gene>
<proteinExistence type="predicted"/>
<dbReference type="PANTHER" id="PTHR43358">
    <property type="entry name" value="ALPHA/BETA-HYDROLASE"/>
    <property type="match status" value="1"/>
</dbReference>
<dbReference type="InterPro" id="IPR022742">
    <property type="entry name" value="Hydrolase_4"/>
</dbReference>
<name>A0A518BZ75_9BACT</name>
<dbReference type="AlphaFoldDB" id="A0A518BZ75"/>
<sequence length="298" mass="33021">MAHAINAQPRRQFLARQAIRLAVYGPSYPGRKLFSTPAHLIARLRGAQVATVTLPDGIRTQVMRVPARPDTPQRPPVVLLHGWMELKEMHLPHARLLARHGHDVLLVDQRGHGRSAATPSTIGTRETHDLTAIIDDARKRQWITGRYCLWGFSMGGAVAIRHAVTDPDVAALVTIAPYADLDAAIDTFRARLPLGMTRETVRAASDQIASEIGFDIDDANPAAVIGNLCAPLLMIEGGLDNTLPADRHSQRLVALKKHGPVESLRVPWANHFLICRRFWPSVDKRVISFYNKYAHTQP</sequence>
<dbReference type="SUPFAM" id="SSF53474">
    <property type="entry name" value="alpha/beta-Hydrolases"/>
    <property type="match status" value="1"/>
</dbReference>